<dbReference type="PROSITE" id="PS50198">
    <property type="entry name" value="PPIC_PPIASE_2"/>
    <property type="match status" value="1"/>
</dbReference>
<keyword evidence="4 6" id="KW-0697">Rotamase</keyword>
<dbReference type="AlphaFoldDB" id="A5G4R4"/>
<dbReference type="Gene3D" id="3.10.50.40">
    <property type="match status" value="1"/>
</dbReference>
<evidence type="ECO:0000256" key="1">
    <source>
        <dbReference type="ARBA" id="ARBA00000971"/>
    </source>
</evidence>
<dbReference type="Gene3D" id="1.10.4030.10">
    <property type="entry name" value="Porin chaperone SurA, peptide-binding domain"/>
    <property type="match status" value="1"/>
</dbReference>
<protein>
    <recommendedName>
        <fullName evidence="2">peptidylprolyl isomerase</fullName>
        <ecNumber evidence="2">5.2.1.8</ecNumber>
    </recommendedName>
</protein>
<dbReference type="InterPro" id="IPR027304">
    <property type="entry name" value="Trigger_fact/SurA_dom_sf"/>
</dbReference>
<proteinExistence type="predicted"/>
<evidence type="ECO:0000313" key="10">
    <source>
        <dbReference type="Proteomes" id="UP000006695"/>
    </source>
</evidence>
<dbReference type="Proteomes" id="UP000006695">
    <property type="component" value="Chromosome"/>
</dbReference>
<dbReference type="STRING" id="351605.Gura_2605"/>
<feature type="signal peptide" evidence="7">
    <location>
        <begin position="1"/>
        <end position="27"/>
    </location>
</feature>
<dbReference type="SUPFAM" id="SSF54534">
    <property type="entry name" value="FKBP-like"/>
    <property type="match status" value="1"/>
</dbReference>
<evidence type="ECO:0000256" key="2">
    <source>
        <dbReference type="ARBA" id="ARBA00013194"/>
    </source>
</evidence>
<evidence type="ECO:0000256" key="7">
    <source>
        <dbReference type="SAM" id="SignalP"/>
    </source>
</evidence>
<dbReference type="InterPro" id="IPR046357">
    <property type="entry name" value="PPIase_dom_sf"/>
</dbReference>
<name>A5G4R4_GEOUR</name>
<feature type="chain" id="PRO_5007909562" description="peptidylprolyl isomerase" evidence="7">
    <location>
        <begin position="28"/>
        <end position="326"/>
    </location>
</feature>
<dbReference type="InterPro" id="IPR000297">
    <property type="entry name" value="PPIase_PpiC"/>
</dbReference>
<organism evidence="9 10">
    <name type="scientific">Geotalea uraniireducens (strain Rf4)</name>
    <name type="common">Geobacter uraniireducens</name>
    <dbReference type="NCBI Taxonomy" id="351605"/>
    <lineage>
        <taxon>Bacteria</taxon>
        <taxon>Pseudomonadati</taxon>
        <taxon>Thermodesulfobacteriota</taxon>
        <taxon>Desulfuromonadia</taxon>
        <taxon>Geobacterales</taxon>
        <taxon>Geobacteraceae</taxon>
        <taxon>Geotalea</taxon>
    </lineage>
</organism>
<sequence>MSNAIQAGLRLTLTVAMLSLPAAPVPAEETARQLNCAVVNGAPISREECNGELERLKRSRSVRLFSPALLKEIQQEALDNLIRRELIYQESRKGGIGVAATAVDEELARLKTRFANEMEFSSALSSLHVSEASLRNIVERGIAVRTYIDRQFAGQSTVTDEEKKGYYRSHPDTFKRPLQVRISHILVRTGGMTGKARAEAEKKIEGIREKVGKGESFDALARAYSECGSKEQGGDLGFFRRGEMARVVEDAVMDLKVGETSGIVEDRFGLHLIRLTDRKPEQVIAYEAAEGKISEYLKQEKAMEKANRYAGDLRKKARVEINPAEM</sequence>
<reference evidence="9 10" key="1">
    <citation type="submission" date="2007-05" db="EMBL/GenBank/DDBJ databases">
        <title>Complete sequence of Geobacter uraniireducens Rf4.</title>
        <authorList>
            <consortium name="US DOE Joint Genome Institute"/>
            <person name="Copeland A."/>
            <person name="Lucas S."/>
            <person name="Lapidus A."/>
            <person name="Barry K."/>
            <person name="Detter J.C."/>
            <person name="Glavina del Rio T."/>
            <person name="Hammon N."/>
            <person name="Israni S."/>
            <person name="Dalin E."/>
            <person name="Tice H."/>
            <person name="Pitluck S."/>
            <person name="Chertkov O."/>
            <person name="Brettin T."/>
            <person name="Bruce D."/>
            <person name="Han C."/>
            <person name="Schmutz J."/>
            <person name="Larimer F."/>
            <person name="Land M."/>
            <person name="Hauser L."/>
            <person name="Kyrpides N."/>
            <person name="Mikhailova N."/>
            <person name="Shelobolina E."/>
            <person name="Aklujkar M."/>
            <person name="Lovley D."/>
            <person name="Richardson P."/>
        </authorList>
    </citation>
    <scope>NUCLEOTIDE SEQUENCE [LARGE SCALE GENOMIC DNA]</scope>
    <source>
        <strain evidence="9 10">Rf4</strain>
    </source>
</reference>
<dbReference type="Pfam" id="PF00639">
    <property type="entry name" value="Rotamase"/>
    <property type="match status" value="1"/>
</dbReference>
<gene>
    <name evidence="9" type="ordered locus">Gura_2605</name>
</gene>
<keyword evidence="5 6" id="KW-0413">Isomerase</keyword>
<dbReference type="PROSITE" id="PS01096">
    <property type="entry name" value="PPIC_PPIASE_1"/>
    <property type="match status" value="1"/>
</dbReference>
<dbReference type="KEGG" id="gur:Gura_2605"/>
<evidence type="ECO:0000256" key="5">
    <source>
        <dbReference type="ARBA" id="ARBA00023235"/>
    </source>
</evidence>
<evidence type="ECO:0000256" key="6">
    <source>
        <dbReference type="PROSITE-ProRule" id="PRU00278"/>
    </source>
</evidence>
<dbReference type="InterPro" id="IPR023058">
    <property type="entry name" value="PPIase_PpiC_CS"/>
</dbReference>
<dbReference type="InterPro" id="IPR050245">
    <property type="entry name" value="PrsA_foldase"/>
</dbReference>
<evidence type="ECO:0000259" key="8">
    <source>
        <dbReference type="PROSITE" id="PS50198"/>
    </source>
</evidence>
<comment type="catalytic activity">
    <reaction evidence="1">
        <text>[protein]-peptidylproline (omega=180) = [protein]-peptidylproline (omega=0)</text>
        <dbReference type="Rhea" id="RHEA:16237"/>
        <dbReference type="Rhea" id="RHEA-COMP:10747"/>
        <dbReference type="Rhea" id="RHEA-COMP:10748"/>
        <dbReference type="ChEBI" id="CHEBI:83833"/>
        <dbReference type="ChEBI" id="CHEBI:83834"/>
        <dbReference type="EC" id="5.2.1.8"/>
    </reaction>
</comment>
<dbReference type="EC" id="5.2.1.8" evidence="2"/>
<dbReference type="PANTHER" id="PTHR47245:SF1">
    <property type="entry name" value="FOLDASE PROTEIN PRSA"/>
    <property type="match status" value="1"/>
</dbReference>
<evidence type="ECO:0000313" key="9">
    <source>
        <dbReference type="EMBL" id="ABQ26782.1"/>
    </source>
</evidence>
<keyword evidence="3 7" id="KW-0732">Signal</keyword>
<feature type="domain" description="PpiC" evidence="8">
    <location>
        <begin position="177"/>
        <end position="277"/>
    </location>
</feature>
<dbReference type="HOGENOM" id="CLU_034646_5_3_7"/>
<evidence type="ECO:0000256" key="4">
    <source>
        <dbReference type="ARBA" id="ARBA00023110"/>
    </source>
</evidence>
<dbReference type="GO" id="GO:0003755">
    <property type="term" value="F:peptidyl-prolyl cis-trans isomerase activity"/>
    <property type="evidence" value="ECO:0007669"/>
    <property type="project" value="UniProtKB-KW"/>
</dbReference>
<dbReference type="PANTHER" id="PTHR47245">
    <property type="entry name" value="PEPTIDYLPROLYL ISOMERASE"/>
    <property type="match status" value="1"/>
</dbReference>
<dbReference type="RefSeq" id="WP_011939460.1">
    <property type="nucleotide sequence ID" value="NC_009483.1"/>
</dbReference>
<evidence type="ECO:0000256" key="3">
    <source>
        <dbReference type="ARBA" id="ARBA00022729"/>
    </source>
</evidence>
<dbReference type="SUPFAM" id="SSF109998">
    <property type="entry name" value="Triger factor/SurA peptide-binding domain-like"/>
    <property type="match status" value="1"/>
</dbReference>
<keyword evidence="10" id="KW-1185">Reference proteome</keyword>
<accession>A5G4R4</accession>
<dbReference type="EMBL" id="CP000698">
    <property type="protein sequence ID" value="ABQ26782.1"/>
    <property type="molecule type" value="Genomic_DNA"/>
</dbReference>
<dbReference type="Pfam" id="PF13624">
    <property type="entry name" value="SurA_N_3"/>
    <property type="match status" value="1"/>
</dbReference>